<evidence type="ECO:0000313" key="1">
    <source>
        <dbReference type="Proteomes" id="UP000887572"/>
    </source>
</evidence>
<dbReference type="WBParaSite" id="Gr19_v10_g15028.t1">
    <property type="protein sequence ID" value="Gr19_v10_g15028.t1"/>
    <property type="gene ID" value="Gr19_v10_g15028"/>
</dbReference>
<protein>
    <submittedName>
        <fullName evidence="2">Uncharacterized protein</fullName>
    </submittedName>
</protein>
<dbReference type="Proteomes" id="UP000887572">
    <property type="component" value="Unplaced"/>
</dbReference>
<name>A0A914HBD1_GLORO</name>
<dbReference type="AlphaFoldDB" id="A0A914HBD1"/>
<organism evidence="1 2">
    <name type="scientific">Globodera rostochiensis</name>
    <name type="common">Golden nematode worm</name>
    <name type="synonym">Heterodera rostochiensis</name>
    <dbReference type="NCBI Taxonomy" id="31243"/>
    <lineage>
        <taxon>Eukaryota</taxon>
        <taxon>Metazoa</taxon>
        <taxon>Ecdysozoa</taxon>
        <taxon>Nematoda</taxon>
        <taxon>Chromadorea</taxon>
        <taxon>Rhabditida</taxon>
        <taxon>Tylenchina</taxon>
        <taxon>Tylenchomorpha</taxon>
        <taxon>Tylenchoidea</taxon>
        <taxon>Heteroderidae</taxon>
        <taxon>Heteroderinae</taxon>
        <taxon>Globodera</taxon>
    </lineage>
</organism>
<sequence>MDCPSRSARKFSSCKSIWAGIRKNVELESGLAARGLPSKRQWWTVPIRNNCGPYPFVFLSYRVIQSLT</sequence>
<evidence type="ECO:0000313" key="2">
    <source>
        <dbReference type="WBParaSite" id="Gr19_v10_g15028.t1"/>
    </source>
</evidence>
<reference evidence="2" key="1">
    <citation type="submission" date="2022-11" db="UniProtKB">
        <authorList>
            <consortium name="WormBaseParasite"/>
        </authorList>
    </citation>
    <scope>IDENTIFICATION</scope>
</reference>
<accession>A0A914HBD1</accession>
<proteinExistence type="predicted"/>
<keyword evidence="1" id="KW-1185">Reference proteome</keyword>